<evidence type="ECO:0000313" key="2">
    <source>
        <dbReference type="Proteomes" id="UP000593561"/>
    </source>
</evidence>
<evidence type="ECO:0000313" key="1">
    <source>
        <dbReference type="EMBL" id="MBA0632951.1"/>
    </source>
</evidence>
<dbReference type="AlphaFoldDB" id="A0A7J8T3M1"/>
<sequence>MTTGSTESSLFYAQNRIESQDGIEVISTAEGRGVNNTHAWGLLVRTEVKPNLFWFPAIAFGAGECFCNQF</sequence>
<keyword evidence="2" id="KW-1185">Reference proteome</keyword>
<name>A0A7J8T3M1_GOSDV</name>
<dbReference type="Proteomes" id="UP000593561">
    <property type="component" value="Unassembled WGS sequence"/>
</dbReference>
<organism evidence="1 2">
    <name type="scientific">Gossypium davidsonii</name>
    <name type="common">Davidson's cotton</name>
    <name type="synonym">Gossypium klotzschianum subsp. davidsonii</name>
    <dbReference type="NCBI Taxonomy" id="34287"/>
    <lineage>
        <taxon>Eukaryota</taxon>
        <taxon>Viridiplantae</taxon>
        <taxon>Streptophyta</taxon>
        <taxon>Embryophyta</taxon>
        <taxon>Tracheophyta</taxon>
        <taxon>Spermatophyta</taxon>
        <taxon>Magnoliopsida</taxon>
        <taxon>eudicotyledons</taxon>
        <taxon>Gunneridae</taxon>
        <taxon>Pentapetalae</taxon>
        <taxon>rosids</taxon>
        <taxon>malvids</taxon>
        <taxon>Malvales</taxon>
        <taxon>Malvaceae</taxon>
        <taxon>Malvoideae</taxon>
        <taxon>Gossypium</taxon>
    </lineage>
</organism>
<reference evidence="1 2" key="1">
    <citation type="journal article" date="2019" name="Genome Biol. Evol.">
        <title>Insights into the evolution of the New World diploid cottons (Gossypium, subgenus Houzingenia) based on genome sequencing.</title>
        <authorList>
            <person name="Grover C.E."/>
            <person name="Arick M.A. 2nd"/>
            <person name="Thrash A."/>
            <person name="Conover J.L."/>
            <person name="Sanders W.S."/>
            <person name="Peterson D.G."/>
            <person name="Frelichowski J.E."/>
            <person name="Scheffler J.A."/>
            <person name="Scheffler B.E."/>
            <person name="Wendel J.F."/>
        </authorList>
    </citation>
    <scope>NUCLEOTIDE SEQUENCE [LARGE SCALE GENOMIC DNA]</scope>
    <source>
        <strain evidence="1">27</strain>
        <tissue evidence="1">Leaf</tissue>
    </source>
</reference>
<dbReference type="EMBL" id="JABFAC010000013">
    <property type="protein sequence ID" value="MBA0632951.1"/>
    <property type="molecule type" value="Genomic_DNA"/>
</dbReference>
<gene>
    <name evidence="1" type="ORF">Godav_001612</name>
</gene>
<proteinExistence type="predicted"/>
<protein>
    <submittedName>
        <fullName evidence="1">Uncharacterized protein</fullName>
    </submittedName>
</protein>
<accession>A0A7J8T3M1</accession>
<comment type="caution">
    <text evidence="1">The sequence shown here is derived from an EMBL/GenBank/DDBJ whole genome shotgun (WGS) entry which is preliminary data.</text>
</comment>